<accession>A0A6A5WKI6</accession>
<keyword evidence="3" id="KW-1185">Reference proteome</keyword>
<organism evidence="2 3">
    <name type="scientific">Amniculicola lignicola CBS 123094</name>
    <dbReference type="NCBI Taxonomy" id="1392246"/>
    <lineage>
        <taxon>Eukaryota</taxon>
        <taxon>Fungi</taxon>
        <taxon>Dikarya</taxon>
        <taxon>Ascomycota</taxon>
        <taxon>Pezizomycotina</taxon>
        <taxon>Dothideomycetes</taxon>
        <taxon>Pleosporomycetidae</taxon>
        <taxon>Pleosporales</taxon>
        <taxon>Amniculicolaceae</taxon>
        <taxon>Amniculicola</taxon>
    </lineage>
</organism>
<evidence type="ECO:0000313" key="3">
    <source>
        <dbReference type="Proteomes" id="UP000799779"/>
    </source>
</evidence>
<feature type="region of interest" description="Disordered" evidence="1">
    <location>
        <begin position="21"/>
        <end position="40"/>
    </location>
</feature>
<dbReference type="Proteomes" id="UP000799779">
    <property type="component" value="Unassembled WGS sequence"/>
</dbReference>
<proteinExistence type="predicted"/>
<sequence>MSPSPGLGIGRRSGCWTAASVETRSSLPPRRHGDPAWAEDSPACSEELQRLRRRGPAVLARGCCSCPSLAAPLSVSSLQWLGIHFVDLLLFRIDLILGR</sequence>
<evidence type="ECO:0000256" key="1">
    <source>
        <dbReference type="SAM" id="MobiDB-lite"/>
    </source>
</evidence>
<name>A0A6A5WKI6_9PLEO</name>
<evidence type="ECO:0000313" key="2">
    <source>
        <dbReference type="EMBL" id="KAF2002192.1"/>
    </source>
</evidence>
<dbReference type="EMBL" id="ML977579">
    <property type="protein sequence ID" value="KAF2002192.1"/>
    <property type="molecule type" value="Genomic_DNA"/>
</dbReference>
<gene>
    <name evidence="2" type="ORF">P154DRAFT_521310</name>
</gene>
<reference evidence="2" key="1">
    <citation type="journal article" date="2020" name="Stud. Mycol.">
        <title>101 Dothideomycetes genomes: a test case for predicting lifestyles and emergence of pathogens.</title>
        <authorList>
            <person name="Haridas S."/>
            <person name="Albert R."/>
            <person name="Binder M."/>
            <person name="Bloem J."/>
            <person name="Labutti K."/>
            <person name="Salamov A."/>
            <person name="Andreopoulos B."/>
            <person name="Baker S."/>
            <person name="Barry K."/>
            <person name="Bills G."/>
            <person name="Bluhm B."/>
            <person name="Cannon C."/>
            <person name="Castanera R."/>
            <person name="Culley D."/>
            <person name="Daum C."/>
            <person name="Ezra D."/>
            <person name="Gonzalez J."/>
            <person name="Henrissat B."/>
            <person name="Kuo A."/>
            <person name="Liang C."/>
            <person name="Lipzen A."/>
            <person name="Lutzoni F."/>
            <person name="Magnuson J."/>
            <person name="Mondo S."/>
            <person name="Nolan M."/>
            <person name="Ohm R."/>
            <person name="Pangilinan J."/>
            <person name="Park H.-J."/>
            <person name="Ramirez L."/>
            <person name="Alfaro M."/>
            <person name="Sun H."/>
            <person name="Tritt A."/>
            <person name="Yoshinaga Y."/>
            <person name="Zwiers L.-H."/>
            <person name="Turgeon B."/>
            <person name="Goodwin S."/>
            <person name="Spatafora J."/>
            <person name="Crous P."/>
            <person name="Grigoriev I."/>
        </authorList>
    </citation>
    <scope>NUCLEOTIDE SEQUENCE</scope>
    <source>
        <strain evidence="2">CBS 123094</strain>
    </source>
</reference>
<dbReference type="AlphaFoldDB" id="A0A6A5WKI6"/>
<protein>
    <submittedName>
        <fullName evidence="2">Uncharacterized protein</fullName>
    </submittedName>
</protein>